<dbReference type="Proteomes" id="UP001549363">
    <property type="component" value="Unassembled WGS sequence"/>
</dbReference>
<dbReference type="InterPro" id="IPR039261">
    <property type="entry name" value="FNR_nucleotide-bd"/>
</dbReference>
<evidence type="ECO:0000256" key="8">
    <source>
        <dbReference type="ARBA" id="ARBA00022989"/>
    </source>
</evidence>
<evidence type="ECO:0000256" key="10">
    <source>
        <dbReference type="ARBA" id="ARBA00023004"/>
    </source>
</evidence>
<protein>
    <submittedName>
        <fullName evidence="15">Ferric reductase</fullName>
    </submittedName>
</protein>
<name>A0ABV2PG45_9BACI</name>
<keyword evidence="8 13" id="KW-1133">Transmembrane helix</keyword>
<dbReference type="EMBL" id="JBEPSB010000003">
    <property type="protein sequence ID" value="MET4559916.1"/>
    <property type="molecule type" value="Genomic_DNA"/>
</dbReference>
<dbReference type="Gene3D" id="2.40.30.10">
    <property type="entry name" value="Translation factors"/>
    <property type="match status" value="1"/>
</dbReference>
<dbReference type="InterPro" id="IPR013130">
    <property type="entry name" value="Fe3_Rdtase_TM_dom"/>
</dbReference>
<evidence type="ECO:0000256" key="9">
    <source>
        <dbReference type="ARBA" id="ARBA00023002"/>
    </source>
</evidence>
<comment type="cofactor">
    <cofactor evidence="1">
        <name>FAD</name>
        <dbReference type="ChEBI" id="CHEBI:57692"/>
    </cofactor>
</comment>
<feature type="transmembrane region" description="Helical" evidence="13">
    <location>
        <begin position="117"/>
        <end position="135"/>
    </location>
</feature>
<dbReference type="PANTHER" id="PTHR47354">
    <property type="entry name" value="NADH OXIDOREDUCTASE HCR"/>
    <property type="match status" value="1"/>
</dbReference>
<feature type="transmembrane region" description="Helical" evidence="13">
    <location>
        <begin position="172"/>
        <end position="191"/>
    </location>
</feature>
<dbReference type="Pfam" id="PF08022">
    <property type="entry name" value="FAD_binding_8"/>
    <property type="match status" value="1"/>
</dbReference>
<dbReference type="Pfam" id="PF00175">
    <property type="entry name" value="NAD_binding_1"/>
    <property type="match status" value="1"/>
</dbReference>
<dbReference type="InterPro" id="IPR017938">
    <property type="entry name" value="Riboflavin_synthase-like_b-brl"/>
</dbReference>
<evidence type="ECO:0000256" key="4">
    <source>
        <dbReference type="ARBA" id="ARBA00022692"/>
    </source>
</evidence>
<keyword evidence="5" id="KW-0001">2Fe-2S</keyword>
<keyword evidence="11" id="KW-0411">Iron-sulfur</keyword>
<keyword evidence="9" id="KW-0560">Oxidoreductase</keyword>
<keyword evidence="6" id="KW-0479">Metal-binding</keyword>
<evidence type="ECO:0000256" key="6">
    <source>
        <dbReference type="ARBA" id="ARBA00022723"/>
    </source>
</evidence>
<keyword evidence="7" id="KW-0274">FAD</keyword>
<dbReference type="InterPro" id="IPR001433">
    <property type="entry name" value="OxRdtase_FAD/NAD-bd"/>
</dbReference>
<evidence type="ECO:0000256" key="13">
    <source>
        <dbReference type="SAM" id="Phobius"/>
    </source>
</evidence>
<dbReference type="InterPro" id="IPR013112">
    <property type="entry name" value="FAD-bd_8"/>
</dbReference>
<reference evidence="15 16" key="1">
    <citation type="submission" date="2024-06" db="EMBL/GenBank/DDBJ databases">
        <title>Sorghum-associated microbial communities from plants grown in Nebraska, USA.</title>
        <authorList>
            <person name="Schachtman D."/>
        </authorList>
    </citation>
    <scope>NUCLEOTIDE SEQUENCE [LARGE SCALE GENOMIC DNA]</scope>
    <source>
        <strain evidence="15 16">736</strain>
    </source>
</reference>
<evidence type="ECO:0000256" key="5">
    <source>
        <dbReference type="ARBA" id="ARBA00022714"/>
    </source>
</evidence>
<dbReference type="InterPro" id="IPR050415">
    <property type="entry name" value="MRET"/>
</dbReference>
<comment type="subcellular location">
    <subcellularLocation>
        <location evidence="2">Membrane</location>
        <topology evidence="2">Multi-pass membrane protein</topology>
    </subcellularLocation>
</comment>
<evidence type="ECO:0000259" key="14">
    <source>
        <dbReference type="PROSITE" id="PS51384"/>
    </source>
</evidence>
<organism evidence="15 16">
    <name type="scientific">Lysinibacillus parviboronicapiens</name>
    <dbReference type="NCBI Taxonomy" id="436516"/>
    <lineage>
        <taxon>Bacteria</taxon>
        <taxon>Bacillati</taxon>
        <taxon>Bacillota</taxon>
        <taxon>Bacilli</taxon>
        <taxon>Bacillales</taxon>
        <taxon>Bacillaceae</taxon>
        <taxon>Lysinibacillus</taxon>
    </lineage>
</organism>
<feature type="transmembrane region" description="Helical" evidence="13">
    <location>
        <begin position="36"/>
        <end position="54"/>
    </location>
</feature>
<dbReference type="PROSITE" id="PS51384">
    <property type="entry name" value="FAD_FR"/>
    <property type="match status" value="1"/>
</dbReference>
<dbReference type="PRINTS" id="PR00409">
    <property type="entry name" value="PHDIOXRDTASE"/>
</dbReference>
<keyword evidence="3" id="KW-0285">Flavoprotein</keyword>
<feature type="transmembrane region" description="Helical" evidence="13">
    <location>
        <begin position="7"/>
        <end position="24"/>
    </location>
</feature>
<evidence type="ECO:0000313" key="15">
    <source>
        <dbReference type="EMBL" id="MET4559916.1"/>
    </source>
</evidence>
<evidence type="ECO:0000256" key="2">
    <source>
        <dbReference type="ARBA" id="ARBA00004141"/>
    </source>
</evidence>
<feature type="domain" description="FAD-binding FR-type" evidence="14">
    <location>
        <begin position="198"/>
        <end position="296"/>
    </location>
</feature>
<dbReference type="Gene3D" id="3.40.50.80">
    <property type="entry name" value="Nucleotide-binding domain of ferredoxin-NADP reductase (FNR) module"/>
    <property type="match status" value="1"/>
</dbReference>
<dbReference type="PANTHER" id="PTHR47354:SF8">
    <property type="entry name" value="1,2-PHENYLACETYL-COA EPOXIDASE, SUBUNIT E"/>
    <property type="match status" value="1"/>
</dbReference>
<dbReference type="RefSeq" id="WP_354471147.1">
    <property type="nucleotide sequence ID" value="NZ_JBEPSB010000003.1"/>
</dbReference>
<feature type="transmembrane region" description="Helical" evidence="13">
    <location>
        <begin position="142"/>
        <end position="160"/>
    </location>
</feature>
<dbReference type="InterPro" id="IPR017927">
    <property type="entry name" value="FAD-bd_FR_type"/>
</dbReference>
<evidence type="ECO:0000256" key="7">
    <source>
        <dbReference type="ARBA" id="ARBA00022827"/>
    </source>
</evidence>
<comment type="caution">
    <text evidence="15">The sequence shown here is derived from an EMBL/GenBank/DDBJ whole genome shotgun (WGS) entry which is preliminary data.</text>
</comment>
<accession>A0ABV2PG45</accession>
<evidence type="ECO:0000256" key="12">
    <source>
        <dbReference type="ARBA" id="ARBA00023136"/>
    </source>
</evidence>
<sequence>MKSFKGILFIIIIMCSSAFLWYFAKPIAPIHVLNKLSHMIAGLAITGFFLVFLLSTRIKIIERWFHGLEHVYVYHKYLAILSLVFAILHGQLQKMVPNWDKVQKTPFTELAKNFGEIAQYGFIALILIALFAKFLKYEHWRIIHRLLLIPYAFGLYHVYFSSRYDLLQPTPLGIFTASTATIGFMSALYMLTMYQDMRFKHTGKITGIRKIAPSAVELQLTLDNKLPYRHGQFIFLKIFQEGLEEAPHPFSITAGDGQKIVVTIKALGDFTKKVNTMIQLNTPIAIEGPYGYLNFEAGQQQQLWIAGGVGITPFLSYLTSAPSTQNIELFYSYRGQDDTIHTEFLQDYAKNNEHFKVNLIDTTQMDRLCFADYSVPAHTSIFMCGPEKMVKRYAKQFKSHNRDVDLNYEAFKFR</sequence>
<keyword evidence="4 13" id="KW-0812">Transmembrane</keyword>
<gene>
    <name evidence="15" type="ORF">ABIA69_001059</name>
</gene>
<proteinExistence type="predicted"/>
<evidence type="ECO:0000313" key="16">
    <source>
        <dbReference type="Proteomes" id="UP001549363"/>
    </source>
</evidence>
<dbReference type="SUPFAM" id="SSF63380">
    <property type="entry name" value="Riboflavin synthase domain-like"/>
    <property type="match status" value="1"/>
</dbReference>
<dbReference type="Pfam" id="PF01794">
    <property type="entry name" value="Ferric_reduct"/>
    <property type="match status" value="1"/>
</dbReference>
<evidence type="ECO:0000256" key="3">
    <source>
        <dbReference type="ARBA" id="ARBA00022630"/>
    </source>
</evidence>
<keyword evidence="16" id="KW-1185">Reference proteome</keyword>
<keyword evidence="10" id="KW-0408">Iron</keyword>
<evidence type="ECO:0000256" key="11">
    <source>
        <dbReference type="ARBA" id="ARBA00023014"/>
    </source>
</evidence>
<feature type="transmembrane region" description="Helical" evidence="13">
    <location>
        <begin position="74"/>
        <end position="92"/>
    </location>
</feature>
<dbReference type="SUPFAM" id="SSF52343">
    <property type="entry name" value="Ferredoxin reductase-like, C-terminal NADP-linked domain"/>
    <property type="match status" value="1"/>
</dbReference>
<keyword evidence="12 13" id="KW-0472">Membrane</keyword>
<evidence type="ECO:0000256" key="1">
    <source>
        <dbReference type="ARBA" id="ARBA00001974"/>
    </source>
</evidence>